<dbReference type="InterPro" id="IPR029058">
    <property type="entry name" value="AB_hydrolase_fold"/>
</dbReference>
<evidence type="ECO:0000256" key="1">
    <source>
        <dbReference type="ARBA" id="ARBA00022801"/>
    </source>
</evidence>
<dbReference type="EMBL" id="CP163440">
    <property type="protein sequence ID" value="XDQ64221.1"/>
    <property type="molecule type" value="Genomic_DNA"/>
</dbReference>
<dbReference type="SUPFAM" id="SSF53474">
    <property type="entry name" value="alpha/beta-Hydrolases"/>
    <property type="match status" value="1"/>
</dbReference>
<dbReference type="EC" id="3.4.-.-" evidence="4"/>
<dbReference type="AlphaFoldDB" id="A0AB39SDC0"/>
<reference evidence="4" key="1">
    <citation type="submission" date="2024-07" db="EMBL/GenBank/DDBJ databases">
        <authorList>
            <person name="Yu S.T."/>
        </authorList>
    </citation>
    <scope>NUCLEOTIDE SEQUENCE</scope>
    <source>
        <strain evidence="4">R35</strain>
    </source>
</reference>
<name>A0AB39SDC0_9ACTN</name>
<dbReference type="Pfam" id="PF00326">
    <property type="entry name" value="Peptidase_S9"/>
    <property type="match status" value="1"/>
</dbReference>
<feature type="region of interest" description="Disordered" evidence="2">
    <location>
        <begin position="1"/>
        <end position="21"/>
    </location>
</feature>
<keyword evidence="1 4" id="KW-0378">Hydrolase</keyword>
<dbReference type="PANTHER" id="PTHR42776">
    <property type="entry name" value="SERINE PEPTIDASE S9 FAMILY MEMBER"/>
    <property type="match status" value="1"/>
</dbReference>
<dbReference type="GO" id="GO:0006508">
    <property type="term" value="P:proteolysis"/>
    <property type="evidence" value="ECO:0007669"/>
    <property type="project" value="InterPro"/>
</dbReference>
<feature type="compositionally biased region" description="Acidic residues" evidence="2">
    <location>
        <begin position="1"/>
        <end position="11"/>
    </location>
</feature>
<accession>A0AB39SDC0</accession>
<dbReference type="PANTHER" id="PTHR42776:SF27">
    <property type="entry name" value="DIPEPTIDYL PEPTIDASE FAMILY MEMBER 6"/>
    <property type="match status" value="1"/>
</dbReference>
<dbReference type="InterPro" id="IPR001375">
    <property type="entry name" value="Peptidase_S9_cat"/>
</dbReference>
<evidence type="ECO:0000259" key="3">
    <source>
        <dbReference type="Pfam" id="PF00326"/>
    </source>
</evidence>
<proteinExistence type="predicted"/>
<dbReference type="SUPFAM" id="SSF82171">
    <property type="entry name" value="DPP6 N-terminal domain-like"/>
    <property type="match status" value="1"/>
</dbReference>
<dbReference type="RefSeq" id="WP_369260902.1">
    <property type="nucleotide sequence ID" value="NZ_CP163440.1"/>
</dbReference>
<feature type="region of interest" description="Disordered" evidence="2">
    <location>
        <begin position="615"/>
        <end position="660"/>
    </location>
</feature>
<evidence type="ECO:0000256" key="2">
    <source>
        <dbReference type="SAM" id="MobiDB-lite"/>
    </source>
</evidence>
<sequence length="660" mass="71153">MSEPGEADVSEPGEVNGPPSLSADGRFAGWLSSGSSAPHLVLYDVEARRELTRSGVGAARCRGFTWTHLPGIGLATADADGAENWTLFRVRVETGEWAPVGDGTAARTQIAGLSEQRPAEVVLSADGRDPGSRDYLRVSLHTGETTPVLRGSRHSAVYFDRALRPRLTEAVLPDGSRELRHMPAPGDDRGALYLHIAHEDALTVRLLRFGDDGDSLYLVLPDGPDGVRLAELDCRPGAPAGTPRTVHRVQGGDFAGILFAEDTGRPDLVHVERARPACVALDEEAAPRIERLRAGLGAEPVVLERRGGRWLVAAHRPEQDARYVVQDTALGEVWPLSRAQPGQDPLPVECRPVRVPLRDGGQAVTYVTRADRAWREGGPGPAVLLVHGGPWRRSRWEYAERRAWLAARGYTVIEPNFRGSTGFGSAWINAADRQWGAAMQDDLEDALDWAVAEGLADPDRIALLGGSYGGYAVLQMAATTRRTLRCAVATSPLTDLVRFVEEPPAFWRSALPMLRRRIGDPAAPEQRAALAAASPVNRPEGFRCPVLLVHGANDSRVPAEMATRMFMALAQTGQDATLALFLGEGHEVVTTGNRRALNTLLAQYLHTWLGQPGDAVPGRDAAGPPDDTTLKLFDSPRAVRRKAAKAPNPGAEHGHSSDAQ</sequence>
<dbReference type="GO" id="GO:0004252">
    <property type="term" value="F:serine-type endopeptidase activity"/>
    <property type="evidence" value="ECO:0007669"/>
    <property type="project" value="TreeGrafter"/>
</dbReference>
<organism evidence="4">
    <name type="scientific">Streptomyces sp. R35</name>
    <dbReference type="NCBI Taxonomy" id="3238630"/>
    <lineage>
        <taxon>Bacteria</taxon>
        <taxon>Bacillati</taxon>
        <taxon>Actinomycetota</taxon>
        <taxon>Actinomycetes</taxon>
        <taxon>Kitasatosporales</taxon>
        <taxon>Streptomycetaceae</taxon>
        <taxon>Streptomyces</taxon>
    </lineage>
</organism>
<feature type="domain" description="Peptidase S9 prolyl oligopeptidase catalytic" evidence="3">
    <location>
        <begin position="397"/>
        <end position="610"/>
    </location>
</feature>
<protein>
    <submittedName>
        <fullName evidence="4">Alpha/beta hydrolase family protein</fullName>
        <ecNumber evidence="4">3.4.-.-</ecNumber>
    </submittedName>
</protein>
<evidence type="ECO:0000313" key="4">
    <source>
        <dbReference type="EMBL" id="XDQ64221.1"/>
    </source>
</evidence>
<dbReference type="Gene3D" id="3.40.50.1820">
    <property type="entry name" value="alpha/beta hydrolase"/>
    <property type="match status" value="1"/>
</dbReference>
<gene>
    <name evidence="4" type="ORF">AB5J50_27295</name>
</gene>